<keyword evidence="4 9" id="KW-0159">Chromosome partition</keyword>
<feature type="active site" description="O-(3'-phospho-DNA)-tyrosine intermediate" evidence="9">
    <location>
        <position position="290"/>
    </location>
</feature>
<keyword evidence="5 9" id="KW-0229">DNA integration</keyword>
<feature type="active site" evidence="9">
    <location>
        <position position="162"/>
    </location>
</feature>
<comment type="subunit">
    <text evidence="9">Forms a cyclic heterotetrameric complex composed of two molecules of XerC and two molecules of XerD.</text>
</comment>
<dbReference type="GO" id="GO:0007059">
    <property type="term" value="P:chromosome segregation"/>
    <property type="evidence" value="ECO:0007669"/>
    <property type="project" value="UniProtKB-UniRule"/>
</dbReference>
<dbReference type="PROSITE" id="PS51900">
    <property type="entry name" value="CB"/>
    <property type="match status" value="1"/>
</dbReference>
<accession>A0A1I3Y831</accession>
<organism evidence="12 13">
    <name type="scientific">Falsiroseomonas stagni DSM 19981</name>
    <dbReference type="NCBI Taxonomy" id="1123062"/>
    <lineage>
        <taxon>Bacteria</taxon>
        <taxon>Pseudomonadati</taxon>
        <taxon>Pseudomonadota</taxon>
        <taxon>Alphaproteobacteria</taxon>
        <taxon>Acetobacterales</taxon>
        <taxon>Roseomonadaceae</taxon>
        <taxon>Falsiroseomonas</taxon>
    </lineage>
</organism>
<dbReference type="InterPro" id="IPR010998">
    <property type="entry name" value="Integrase_recombinase_N"/>
</dbReference>
<dbReference type="Pfam" id="PF00589">
    <property type="entry name" value="Phage_integrase"/>
    <property type="match status" value="1"/>
</dbReference>
<dbReference type="STRING" id="1123062.SAMN02745775_1011046"/>
<dbReference type="GO" id="GO:0003677">
    <property type="term" value="F:DNA binding"/>
    <property type="evidence" value="ECO:0007669"/>
    <property type="project" value="UniProtKB-UniRule"/>
</dbReference>
<evidence type="ECO:0000313" key="12">
    <source>
        <dbReference type="EMBL" id="SFK27860.1"/>
    </source>
</evidence>
<feature type="active site" evidence="9">
    <location>
        <position position="255"/>
    </location>
</feature>
<dbReference type="InterPro" id="IPR011010">
    <property type="entry name" value="DNA_brk_join_enz"/>
</dbReference>
<dbReference type="GO" id="GO:0051301">
    <property type="term" value="P:cell division"/>
    <property type="evidence" value="ECO:0007669"/>
    <property type="project" value="UniProtKB-KW"/>
</dbReference>
<evidence type="ECO:0000256" key="7">
    <source>
        <dbReference type="ARBA" id="ARBA00023172"/>
    </source>
</evidence>
<dbReference type="Gene3D" id="1.10.443.10">
    <property type="entry name" value="Intergrase catalytic core"/>
    <property type="match status" value="1"/>
</dbReference>
<dbReference type="InterPro" id="IPR050090">
    <property type="entry name" value="Tyrosine_recombinase_XerCD"/>
</dbReference>
<name>A0A1I3Y831_9PROT</name>
<dbReference type="GO" id="GO:0006313">
    <property type="term" value="P:DNA transposition"/>
    <property type="evidence" value="ECO:0007669"/>
    <property type="project" value="UniProtKB-UniRule"/>
</dbReference>
<dbReference type="GO" id="GO:0009037">
    <property type="term" value="F:tyrosine-based site-specific recombinase activity"/>
    <property type="evidence" value="ECO:0007669"/>
    <property type="project" value="UniProtKB-UniRule"/>
</dbReference>
<dbReference type="HAMAP" id="MF_01808">
    <property type="entry name" value="Recomb_XerC_XerD"/>
    <property type="match status" value="1"/>
</dbReference>
<dbReference type="InterPro" id="IPR004107">
    <property type="entry name" value="Integrase_SAM-like_N"/>
</dbReference>
<comment type="similarity">
    <text evidence="9">Belongs to the 'phage' integrase family. XerC subfamily.</text>
</comment>
<comment type="subcellular location">
    <subcellularLocation>
        <location evidence="1 9">Cytoplasm</location>
    </subcellularLocation>
</comment>
<dbReference type="EMBL" id="FOSQ01000001">
    <property type="protein sequence ID" value="SFK27860.1"/>
    <property type="molecule type" value="Genomic_DNA"/>
</dbReference>
<gene>
    <name evidence="9" type="primary">xerC</name>
    <name evidence="12" type="ORF">SAMN02745775_1011046</name>
</gene>
<dbReference type="SUPFAM" id="SSF56349">
    <property type="entry name" value="DNA breaking-rejoining enzymes"/>
    <property type="match status" value="1"/>
</dbReference>
<keyword evidence="3 9" id="KW-0132">Cell division</keyword>
<dbReference type="RefSeq" id="WP_092956397.1">
    <property type="nucleotide sequence ID" value="NZ_FOSQ01000001.1"/>
</dbReference>
<evidence type="ECO:0000313" key="13">
    <source>
        <dbReference type="Proteomes" id="UP000199473"/>
    </source>
</evidence>
<dbReference type="AlphaFoldDB" id="A0A1I3Y831"/>
<dbReference type="PROSITE" id="PS51898">
    <property type="entry name" value="TYR_RECOMBINASE"/>
    <property type="match status" value="1"/>
</dbReference>
<evidence type="ECO:0000259" key="11">
    <source>
        <dbReference type="PROSITE" id="PS51900"/>
    </source>
</evidence>
<dbReference type="SUPFAM" id="SSF47823">
    <property type="entry name" value="lambda integrase-like, N-terminal domain"/>
    <property type="match status" value="1"/>
</dbReference>
<reference evidence="12 13" key="1">
    <citation type="submission" date="2016-10" db="EMBL/GenBank/DDBJ databases">
        <authorList>
            <person name="de Groot N.N."/>
        </authorList>
    </citation>
    <scope>NUCLEOTIDE SEQUENCE [LARGE SCALE GENOMIC DNA]</scope>
    <source>
        <strain evidence="12 13">DSM 19981</strain>
    </source>
</reference>
<keyword evidence="6 9" id="KW-0238">DNA-binding</keyword>
<evidence type="ECO:0000256" key="5">
    <source>
        <dbReference type="ARBA" id="ARBA00022908"/>
    </source>
</evidence>
<dbReference type="PANTHER" id="PTHR30349">
    <property type="entry name" value="PHAGE INTEGRASE-RELATED"/>
    <property type="match status" value="1"/>
</dbReference>
<keyword evidence="7 9" id="KW-0233">DNA recombination</keyword>
<evidence type="ECO:0000256" key="4">
    <source>
        <dbReference type="ARBA" id="ARBA00022829"/>
    </source>
</evidence>
<keyword evidence="13" id="KW-1185">Reference proteome</keyword>
<dbReference type="GO" id="GO:0005737">
    <property type="term" value="C:cytoplasm"/>
    <property type="evidence" value="ECO:0007669"/>
    <property type="project" value="UniProtKB-SubCell"/>
</dbReference>
<dbReference type="InterPro" id="IPR013762">
    <property type="entry name" value="Integrase-like_cat_sf"/>
</dbReference>
<keyword evidence="8 9" id="KW-0131">Cell cycle</keyword>
<protein>
    <recommendedName>
        <fullName evidence="9">Tyrosine recombinase XerC</fullName>
    </recommendedName>
</protein>
<dbReference type="Proteomes" id="UP000199473">
    <property type="component" value="Unassembled WGS sequence"/>
</dbReference>
<evidence type="ECO:0000256" key="3">
    <source>
        <dbReference type="ARBA" id="ARBA00022618"/>
    </source>
</evidence>
<evidence type="ECO:0000256" key="1">
    <source>
        <dbReference type="ARBA" id="ARBA00004496"/>
    </source>
</evidence>
<evidence type="ECO:0000256" key="2">
    <source>
        <dbReference type="ARBA" id="ARBA00022490"/>
    </source>
</evidence>
<comment type="function">
    <text evidence="9">Site-specific tyrosine recombinase, which acts by catalyzing the cutting and rejoining of the recombining DNA molecules. The XerC-XerD complex is essential to convert dimers of the bacterial chromosome into monomers to permit their segregation at cell division. It also contributes to the segregational stability of plasmids.</text>
</comment>
<feature type="active site" evidence="9">
    <location>
        <position position="188"/>
    </location>
</feature>
<dbReference type="InterPro" id="IPR002104">
    <property type="entry name" value="Integrase_catalytic"/>
</dbReference>
<feature type="active site" evidence="9">
    <location>
        <position position="258"/>
    </location>
</feature>
<dbReference type="InterPro" id="IPR044068">
    <property type="entry name" value="CB"/>
</dbReference>
<keyword evidence="2 9" id="KW-0963">Cytoplasm</keyword>
<dbReference type="PANTHER" id="PTHR30349:SF90">
    <property type="entry name" value="TYROSINE RECOMBINASE XERD"/>
    <property type="match status" value="1"/>
</dbReference>
<dbReference type="Pfam" id="PF02899">
    <property type="entry name" value="Phage_int_SAM_1"/>
    <property type="match status" value="1"/>
</dbReference>
<dbReference type="Gene3D" id="1.10.150.130">
    <property type="match status" value="1"/>
</dbReference>
<dbReference type="InterPro" id="IPR023009">
    <property type="entry name" value="Tyrosine_recombinase_XerC/XerD"/>
</dbReference>
<dbReference type="OrthoDB" id="9801717at2"/>
<evidence type="ECO:0000256" key="8">
    <source>
        <dbReference type="ARBA" id="ARBA00023306"/>
    </source>
</evidence>
<evidence type="ECO:0000259" key="10">
    <source>
        <dbReference type="PROSITE" id="PS51898"/>
    </source>
</evidence>
<feature type="domain" description="Core-binding (CB)" evidence="11">
    <location>
        <begin position="1"/>
        <end position="92"/>
    </location>
</feature>
<proteinExistence type="inferred from homology"/>
<feature type="active site" evidence="9">
    <location>
        <position position="281"/>
    </location>
</feature>
<evidence type="ECO:0000256" key="6">
    <source>
        <dbReference type="ARBA" id="ARBA00023125"/>
    </source>
</evidence>
<evidence type="ECO:0000256" key="9">
    <source>
        <dbReference type="HAMAP-Rule" id="MF_01808"/>
    </source>
</evidence>
<feature type="domain" description="Tyr recombinase" evidence="10">
    <location>
        <begin position="113"/>
        <end position="303"/>
    </location>
</feature>
<sequence>MEAPEAVAAWLRMLAQERRASGNTVEAYGADLALFIDFLTRHLGEVPDTTALATLRPADIRGFLAERARVGDANATRARRLAAIRGFLRDLARRRGHKVAALAGMRGPRAGAPVPRALSAADAKDIAANIGGVHDPDRSEQPRMQAARDVALFTLLYGCGLRIAEALALDVKDAPRAGQDAALRVTGKGNKQRLVPVLPAVRQAMEAWLAEHPDRHPDSPLFVGARGGRLDPAVAQRHLRHWRRLAGLPEHATPHALRHSFATHLLGGGADLRAIQELLGHASLSTTQRYTRVDAAALLETWQKAHPRAD</sequence>